<feature type="transmembrane region" description="Helical" evidence="1">
    <location>
        <begin position="6"/>
        <end position="33"/>
    </location>
</feature>
<organism evidence="2 3">
    <name type="scientific">Absidia repens</name>
    <dbReference type="NCBI Taxonomy" id="90262"/>
    <lineage>
        <taxon>Eukaryota</taxon>
        <taxon>Fungi</taxon>
        <taxon>Fungi incertae sedis</taxon>
        <taxon>Mucoromycota</taxon>
        <taxon>Mucoromycotina</taxon>
        <taxon>Mucoromycetes</taxon>
        <taxon>Mucorales</taxon>
        <taxon>Cunninghamellaceae</taxon>
        <taxon>Absidia</taxon>
    </lineage>
</organism>
<name>A0A1X2IXX9_9FUNG</name>
<sequence>MVKRNLVLVILFVTLLYMIHWGAWFGLNFFLFYNLDKKPCWERHILKCRHFL</sequence>
<keyword evidence="1" id="KW-0812">Transmembrane</keyword>
<keyword evidence="1" id="KW-1133">Transmembrane helix</keyword>
<evidence type="ECO:0000313" key="2">
    <source>
        <dbReference type="EMBL" id="ORZ24174.1"/>
    </source>
</evidence>
<evidence type="ECO:0000313" key="3">
    <source>
        <dbReference type="Proteomes" id="UP000193560"/>
    </source>
</evidence>
<reference evidence="2 3" key="1">
    <citation type="submission" date="2016-07" db="EMBL/GenBank/DDBJ databases">
        <title>Pervasive Adenine N6-methylation of Active Genes in Fungi.</title>
        <authorList>
            <consortium name="DOE Joint Genome Institute"/>
            <person name="Mondo S.J."/>
            <person name="Dannebaum R.O."/>
            <person name="Kuo R.C."/>
            <person name="Labutti K."/>
            <person name="Haridas S."/>
            <person name="Kuo A."/>
            <person name="Salamov A."/>
            <person name="Ahrendt S.R."/>
            <person name="Lipzen A."/>
            <person name="Sullivan W."/>
            <person name="Andreopoulos W.B."/>
            <person name="Clum A."/>
            <person name="Lindquist E."/>
            <person name="Daum C."/>
            <person name="Ramamoorthy G.K."/>
            <person name="Gryganskyi A."/>
            <person name="Culley D."/>
            <person name="Magnuson J.K."/>
            <person name="James T.Y."/>
            <person name="O'Malley M.A."/>
            <person name="Stajich J.E."/>
            <person name="Spatafora J.W."/>
            <person name="Visel A."/>
            <person name="Grigoriev I.V."/>
        </authorList>
    </citation>
    <scope>NUCLEOTIDE SEQUENCE [LARGE SCALE GENOMIC DNA]</scope>
    <source>
        <strain evidence="2 3">NRRL 1336</strain>
    </source>
</reference>
<gene>
    <name evidence="2" type="ORF">BCR42DRAFT_402391</name>
</gene>
<dbReference type="AlphaFoldDB" id="A0A1X2IXX9"/>
<keyword evidence="3" id="KW-1185">Reference proteome</keyword>
<evidence type="ECO:0000256" key="1">
    <source>
        <dbReference type="SAM" id="Phobius"/>
    </source>
</evidence>
<dbReference type="Proteomes" id="UP000193560">
    <property type="component" value="Unassembled WGS sequence"/>
</dbReference>
<accession>A0A1X2IXX9</accession>
<comment type="caution">
    <text evidence="2">The sequence shown here is derived from an EMBL/GenBank/DDBJ whole genome shotgun (WGS) entry which is preliminary data.</text>
</comment>
<dbReference type="EMBL" id="MCGE01000002">
    <property type="protein sequence ID" value="ORZ24174.1"/>
    <property type="molecule type" value="Genomic_DNA"/>
</dbReference>
<protein>
    <submittedName>
        <fullName evidence="2">Uncharacterized protein</fullName>
    </submittedName>
</protein>
<proteinExistence type="predicted"/>
<keyword evidence="1" id="KW-0472">Membrane</keyword>